<dbReference type="AlphaFoldDB" id="G0VRM0"/>
<dbReference type="KEGG" id="med:MELS_1691"/>
<organism evidence="1 2">
    <name type="scientific">Megasphaera elsdenii DSM 20460</name>
    <dbReference type="NCBI Taxonomy" id="1064535"/>
    <lineage>
        <taxon>Bacteria</taxon>
        <taxon>Bacillati</taxon>
        <taxon>Bacillota</taxon>
        <taxon>Negativicutes</taxon>
        <taxon>Veillonellales</taxon>
        <taxon>Veillonellaceae</taxon>
        <taxon>Megasphaera</taxon>
    </lineage>
</organism>
<reference evidence="1 2" key="1">
    <citation type="journal article" date="2011" name="J. Bacteriol.">
        <title>Genome Sequence of the Ruminal Bacterium Megasphaera elsdenii.</title>
        <authorList>
            <person name="Marx H."/>
            <person name="Graf A.B."/>
            <person name="Tatto N."/>
            <person name="Thallinger G.G."/>
            <person name="Mattanovich D."/>
            <person name="Sauer M."/>
        </authorList>
    </citation>
    <scope>NUCLEOTIDE SEQUENCE [LARGE SCALE GENOMIC DNA]</scope>
    <source>
        <strain evidence="1 2">DSM 20460</strain>
    </source>
</reference>
<sequence length="99" mass="11729">MSDTAIKEAMDYEKQFATNNKLKSAYWEHERTMRDIASALYSREKAGQERGEKIGDKTGRQALSTLLQKLLEEGRKEEFDRVLQDNEYQEKLLREYHLK</sequence>
<dbReference type="RefSeq" id="WP_014016637.1">
    <property type="nucleotide sequence ID" value="NC_015873.1"/>
</dbReference>
<dbReference type="Proteomes" id="UP000010111">
    <property type="component" value="Chromosome"/>
</dbReference>
<name>G0VRM0_MEGEL</name>
<dbReference type="STRING" id="1064535.MELS_1691"/>
<evidence type="ECO:0000313" key="1">
    <source>
        <dbReference type="EMBL" id="CCC73910.1"/>
    </source>
</evidence>
<evidence type="ECO:0000313" key="2">
    <source>
        <dbReference type="Proteomes" id="UP000010111"/>
    </source>
</evidence>
<dbReference type="HOGENOM" id="CLU_2317002_0_0_9"/>
<accession>G0VRM0</accession>
<proteinExistence type="predicted"/>
<gene>
    <name evidence="1" type="ORF">MELS_1691</name>
</gene>
<dbReference type="EMBL" id="HE576794">
    <property type="protein sequence ID" value="CCC73910.1"/>
    <property type="molecule type" value="Genomic_DNA"/>
</dbReference>
<dbReference type="GeneID" id="97492752"/>
<keyword evidence="2" id="KW-1185">Reference proteome</keyword>
<protein>
    <submittedName>
        <fullName evidence="1">Uncharacterized protein</fullName>
    </submittedName>
</protein>